<dbReference type="WBParaSite" id="PS1159_v2.g9064.t1">
    <property type="protein sequence ID" value="PS1159_v2.g9064.t1"/>
    <property type="gene ID" value="PS1159_v2.g9064"/>
</dbReference>
<dbReference type="Proteomes" id="UP000887580">
    <property type="component" value="Unplaced"/>
</dbReference>
<proteinExistence type="predicted"/>
<organism evidence="1 2">
    <name type="scientific">Panagrolaimus sp. PS1159</name>
    <dbReference type="NCBI Taxonomy" id="55785"/>
    <lineage>
        <taxon>Eukaryota</taxon>
        <taxon>Metazoa</taxon>
        <taxon>Ecdysozoa</taxon>
        <taxon>Nematoda</taxon>
        <taxon>Chromadorea</taxon>
        <taxon>Rhabditida</taxon>
        <taxon>Tylenchina</taxon>
        <taxon>Panagrolaimomorpha</taxon>
        <taxon>Panagrolaimoidea</taxon>
        <taxon>Panagrolaimidae</taxon>
        <taxon>Panagrolaimus</taxon>
    </lineage>
</organism>
<reference evidence="2" key="1">
    <citation type="submission" date="2022-11" db="UniProtKB">
        <authorList>
            <consortium name="WormBaseParasite"/>
        </authorList>
    </citation>
    <scope>IDENTIFICATION</scope>
</reference>
<name>A0AC35GV58_9BILA</name>
<sequence>MYSVLIFLTFCFHFINGQTVNIKIGAICTDAADPQVLQLALYDILQNNFIIPQIAFGFEFRNGCKDGTGLDYVSELHYSHNVSALIGPNCSEDIDCVSKLVTIWNLPVITYAASVKSEKRASPVSRIAPTTANTLCDSIITIMKELNLDKLVLFYNTGDSNVVSQALYLIKVLNGENIQSRNFELQSTNVTWFEFNGMVNIEEVQKFTRVIILLMGDSLDENLIVLQHLRRAGITASDYVIFLPWINEDPEKSYPWLENTISPINRSATVTVNDNTKKDFIGTYVIDSDNNGTTTTIQFSNLLLNKSQEFTRQNRNKLSRAFVLYDSLKLLILAVNQSYTQMGHLGAFNSSLMLQQISGITFEGASGVVEMDYNNERIPFYSLYEIRDDSDFNIYQIAKISPIKYITESNQTTYYLKMSGLDQSTKDKLKSKTAEPACGFQGYKCDYSKWYVISGTITVIVIAIGIGYYLKKRGPNGFRRIFTSNKTVAQLSWHIPIEKVEMIKDESPRALSQKSESELSAASGLIRHVGITNETAIVYNNIVKIRRFKQLKNINFDQTEAQFLLSLKQLVHDNINPIIGLCYNNPTNELLVLSKFCSRGTLSEYLHNPEMRMDGKFKTAFLRDIINGLDYLHNAPIGYHGNLTTSNCVIDANFIVKLVSVGMEDLLEDWKDNNLIEDIEDTTTSKMDIRPINEHPDEELLFRAPELLRKAPPIRPKLIRMSKNEQIRIKLMCRMADIYSMGILFFEVLFRQHPYADVQTPVEVIVNKIRTPTRQLLRPTLPKVIEKEHHPAMIQLMQACWSEDPISRPPIKRVKKLFSTVYKVRGGLVDSIIQMMDQHANSLEKQVRERTRLLEEAQLRADRLLAQMIPKDVARDLKLGRPVIPRGFDCTSVLFTDIVSFTTICSKSSPMEIVNFLNDLFTGYDAIISQTDAYKVETIGDAYLVVSGVPNENGTENVKVIATIALQMRQYLSQYKLPHIPDFKMEARWGLHSGPVAAGVVGLIAPRYCLFGDT</sequence>
<evidence type="ECO:0000313" key="2">
    <source>
        <dbReference type="WBParaSite" id="PS1159_v2.g9064.t1"/>
    </source>
</evidence>
<accession>A0AC35GV58</accession>
<evidence type="ECO:0000313" key="1">
    <source>
        <dbReference type="Proteomes" id="UP000887580"/>
    </source>
</evidence>
<protein>
    <submittedName>
        <fullName evidence="2">Guanylate cyclase</fullName>
    </submittedName>
</protein>